<dbReference type="RefSeq" id="WP_387963236.1">
    <property type="nucleotide sequence ID" value="NZ_JBHSGP010000014.1"/>
</dbReference>
<sequence length="239" mass="27611">MKTTSIFFCLAFTLFSFGQSITGPELLKKAIAYHDPNGNWTKFNDSFTVTMTSPKTSKRVSSISINLPRSYFRVNAVKDDVSTEYIINKGQCTIRLNGKTDLTDEDLKTHNLSCDRANLYKNYYTYLYGLPMKLKDQGTIVDPLVELKKFKGTSYLRLQVTYDKAVGTDVWYFYFNPKTYALEVYQFYKTDENGLIKADSGEYILLSEIEIIKDIKIPKVRAWYYNKDNVYLGTDTLTK</sequence>
<evidence type="ECO:0000313" key="1">
    <source>
        <dbReference type="EMBL" id="MFC4722593.1"/>
    </source>
</evidence>
<name>A0ABV9N6U4_9FLAO</name>
<protein>
    <submittedName>
        <fullName evidence="1">DUF6503 family protein</fullName>
    </submittedName>
</protein>
<organism evidence="1 2">
    <name type="scientific">Geojedonia litorea</name>
    <dbReference type="NCBI Taxonomy" id="1268269"/>
    <lineage>
        <taxon>Bacteria</taxon>
        <taxon>Pseudomonadati</taxon>
        <taxon>Bacteroidota</taxon>
        <taxon>Flavobacteriia</taxon>
        <taxon>Flavobacteriales</taxon>
        <taxon>Flavobacteriaceae</taxon>
        <taxon>Geojedonia</taxon>
    </lineage>
</organism>
<gene>
    <name evidence="1" type="ORF">ACFO5O_09690</name>
</gene>
<reference evidence="2" key="1">
    <citation type="journal article" date="2019" name="Int. J. Syst. Evol. Microbiol.">
        <title>The Global Catalogue of Microorganisms (GCM) 10K type strain sequencing project: providing services to taxonomists for standard genome sequencing and annotation.</title>
        <authorList>
            <consortium name="The Broad Institute Genomics Platform"/>
            <consortium name="The Broad Institute Genome Sequencing Center for Infectious Disease"/>
            <person name="Wu L."/>
            <person name="Ma J."/>
        </authorList>
    </citation>
    <scope>NUCLEOTIDE SEQUENCE [LARGE SCALE GENOMIC DNA]</scope>
    <source>
        <strain evidence="2">CCUG 63682</strain>
    </source>
</reference>
<keyword evidence="2" id="KW-1185">Reference proteome</keyword>
<comment type="caution">
    <text evidence="1">The sequence shown here is derived from an EMBL/GenBank/DDBJ whole genome shotgun (WGS) entry which is preliminary data.</text>
</comment>
<evidence type="ECO:0000313" key="2">
    <source>
        <dbReference type="Proteomes" id="UP001595953"/>
    </source>
</evidence>
<proteinExistence type="predicted"/>
<dbReference type="Pfam" id="PF20113">
    <property type="entry name" value="DUF6503"/>
    <property type="match status" value="1"/>
</dbReference>
<dbReference type="Proteomes" id="UP001595953">
    <property type="component" value="Unassembled WGS sequence"/>
</dbReference>
<accession>A0ABV9N6U4</accession>
<dbReference type="EMBL" id="JBHSGP010000014">
    <property type="protein sequence ID" value="MFC4722593.1"/>
    <property type="molecule type" value="Genomic_DNA"/>
</dbReference>
<dbReference type="InterPro" id="IPR045444">
    <property type="entry name" value="DUF6503"/>
</dbReference>